<feature type="domain" description="F-box" evidence="4">
    <location>
        <begin position="7"/>
        <end position="55"/>
    </location>
</feature>
<dbReference type="GO" id="GO:0019005">
    <property type="term" value="C:SCF ubiquitin ligase complex"/>
    <property type="evidence" value="ECO:0007669"/>
    <property type="project" value="TreeGrafter"/>
</dbReference>
<dbReference type="Gene3D" id="2.60.120.920">
    <property type="match status" value="1"/>
</dbReference>
<dbReference type="InterPro" id="IPR036047">
    <property type="entry name" value="F-box-like_dom_sf"/>
</dbReference>
<comment type="subcellular location">
    <subcellularLocation>
        <location evidence="3">Synapse</location>
    </subcellularLocation>
</comment>
<reference evidence="6 7" key="1">
    <citation type="submission" date="2023-01" db="EMBL/GenBank/DDBJ databases">
        <authorList>
            <person name="Whitehead M."/>
        </authorList>
    </citation>
    <scope>NUCLEOTIDE SEQUENCE [LARGE SCALE GENOMIC DNA]</scope>
</reference>
<dbReference type="Pfam" id="PF00622">
    <property type="entry name" value="SPRY"/>
    <property type="match status" value="1"/>
</dbReference>
<evidence type="ECO:0008006" key="8">
    <source>
        <dbReference type="Google" id="ProtNLM"/>
    </source>
</evidence>
<dbReference type="SMART" id="SM00449">
    <property type="entry name" value="SPRY"/>
    <property type="match status" value="1"/>
</dbReference>
<dbReference type="SUPFAM" id="SSF81383">
    <property type="entry name" value="F-box domain"/>
    <property type="match status" value="1"/>
</dbReference>
<organism evidence="6 7">
    <name type="scientific">Macrosiphum euphorbiae</name>
    <name type="common">potato aphid</name>
    <dbReference type="NCBI Taxonomy" id="13131"/>
    <lineage>
        <taxon>Eukaryota</taxon>
        <taxon>Metazoa</taxon>
        <taxon>Ecdysozoa</taxon>
        <taxon>Arthropoda</taxon>
        <taxon>Hexapoda</taxon>
        <taxon>Insecta</taxon>
        <taxon>Pterygota</taxon>
        <taxon>Neoptera</taxon>
        <taxon>Paraneoptera</taxon>
        <taxon>Hemiptera</taxon>
        <taxon>Sternorrhyncha</taxon>
        <taxon>Aphidomorpha</taxon>
        <taxon>Aphidoidea</taxon>
        <taxon>Aphididae</taxon>
        <taxon>Macrosiphini</taxon>
        <taxon>Macrosiphum</taxon>
    </lineage>
</organism>
<dbReference type="SUPFAM" id="SSF49899">
    <property type="entry name" value="Concanavalin A-like lectins/glucanases"/>
    <property type="match status" value="1"/>
</dbReference>
<dbReference type="InterPro" id="IPR043136">
    <property type="entry name" value="B30.2/SPRY_sf"/>
</dbReference>
<evidence type="ECO:0000256" key="1">
    <source>
        <dbReference type="ARBA" id="ARBA00022902"/>
    </source>
</evidence>
<dbReference type="InterPro" id="IPR050672">
    <property type="entry name" value="FBXO45-Fsn/SPSB_families"/>
</dbReference>
<keyword evidence="1" id="KW-0524">Neurogenesis</keyword>
<evidence type="ECO:0000256" key="3">
    <source>
        <dbReference type="ARBA" id="ARBA00034103"/>
    </source>
</evidence>
<gene>
    <name evidence="6" type="ORF">MEUPH1_LOCUS14341</name>
</gene>
<dbReference type="InterPro" id="IPR001810">
    <property type="entry name" value="F-box_dom"/>
</dbReference>
<feature type="domain" description="B30.2/SPRY" evidence="5">
    <location>
        <begin position="65"/>
        <end position="257"/>
    </location>
</feature>
<proteinExistence type="predicted"/>
<dbReference type="EMBL" id="CARXXK010000002">
    <property type="protein sequence ID" value="CAI6358873.1"/>
    <property type="molecule type" value="Genomic_DNA"/>
</dbReference>
<dbReference type="AlphaFoldDB" id="A0AAV0WT60"/>
<evidence type="ECO:0000259" key="5">
    <source>
        <dbReference type="PROSITE" id="PS50188"/>
    </source>
</evidence>
<dbReference type="PANTHER" id="PTHR12245">
    <property type="entry name" value="SPRY DOMAIN CONTAINING SOCS BOX PROTEIN"/>
    <property type="match status" value="1"/>
</dbReference>
<dbReference type="InterPro" id="IPR001870">
    <property type="entry name" value="B30.2/SPRY"/>
</dbReference>
<evidence type="ECO:0000313" key="6">
    <source>
        <dbReference type="EMBL" id="CAI6358873.1"/>
    </source>
</evidence>
<accession>A0AAV0WT60</accession>
<dbReference type="GO" id="GO:0045202">
    <property type="term" value="C:synapse"/>
    <property type="evidence" value="ECO:0007669"/>
    <property type="project" value="UniProtKB-SubCell"/>
</dbReference>
<dbReference type="Proteomes" id="UP001160148">
    <property type="component" value="Unassembled WGS sequence"/>
</dbReference>
<dbReference type="SMART" id="SM00256">
    <property type="entry name" value="FBOX"/>
    <property type="match status" value="1"/>
</dbReference>
<keyword evidence="2" id="KW-0770">Synapse</keyword>
<dbReference type="GO" id="GO:0060386">
    <property type="term" value="P:synapse assembly involved in innervation"/>
    <property type="evidence" value="ECO:0007669"/>
    <property type="project" value="TreeGrafter"/>
</dbReference>
<name>A0AAV0WT60_9HEMI</name>
<dbReference type="PROSITE" id="PS50181">
    <property type="entry name" value="FBOX"/>
    <property type="match status" value="1"/>
</dbReference>
<dbReference type="PANTHER" id="PTHR12245:SF7">
    <property type="entry name" value="F-BOX_SPRY DOMAIN-CONTAINING PROTEIN 1"/>
    <property type="match status" value="1"/>
</dbReference>
<comment type="caution">
    <text evidence="6">The sequence shown here is derived from an EMBL/GenBank/DDBJ whole genome shotgun (WGS) entry which is preliminary data.</text>
</comment>
<dbReference type="InterPro" id="IPR003877">
    <property type="entry name" value="SPRY_dom"/>
</dbReference>
<dbReference type="GO" id="GO:0043161">
    <property type="term" value="P:proteasome-mediated ubiquitin-dependent protein catabolic process"/>
    <property type="evidence" value="ECO:0007669"/>
    <property type="project" value="TreeGrafter"/>
</dbReference>
<protein>
    <recommendedName>
        <fullName evidence="8">F-box/SPRY domain-containing protein 1</fullName>
    </recommendedName>
</protein>
<evidence type="ECO:0000313" key="7">
    <source>
        <dbReference type="Proteomes" id="UP001160148"/>
    </source>
</evidence>
<dbReference type="Pfam" id="PF12937">
    <property type="entry name" value="F-box-like"/>
    <property type="match status" value="1"/>
</dbReference>
<evidence type="ECO:0000259" key="4">
    <source>
        <dbReference type="PROSITE" id="PS50181"/>
    </source>
</evidence>
<dbReference type="PROSITE" id="PS50188">
    <property type="entry name" value="B302_SPRY"/>
    <property type="match status" value="1"/>
</dbReference>
<sequence>MDYCGAIIYPEFFPELVLDNIFSHLELPDLLSCMLVCRNWNQAINGDSTEPWKSMCRFQTSDKFLNSEHLSSMSSYKDKLRAILNSWNPKDCSPNIAVENYGFTFLRNLVADSTDMVRTKTGYNTGKHIWEITWNQPLGTVAMVGVSTKEAPLQCSGYKHLLGFNKHSWGWDLVGNYLVHNEISYGAYPLLRNAPEYKFGEKLLLVLDCENGTLHFEKCNTFLGIAFTQLPDTKLYPTVSVVYGNSNVSVLYIGNKGFTSRKT</sequence>
<keyword evidence="7" id="KW-1185">Reference proteome</keyword>
<evidence type="ECO:0000256" key="2">
    <source>
        <dbReference type="ARBA" id="ARBA00023018"/>
    </source>
</evidence>
<dbReference type="InterPro" id="IPR013320">
    <property type="entry name" value="ConA-like_dom_sf"/>
</dbReference>
<dbReference type="Gene3D" id="1.20.1280.50">
    <property type="match status" value="1"/>
</dbReference>